<feature type="domain" description="DUF4283" evidence="2">
    <location>
        <begin position="160"/>
        <end position="237"/>
    </location>
</feature>
<dbReference type="InterPro" id="IPR040256">
    <property type="entry name" value="At4g02000-like"/>
</dbReference>
<feature type="compositionally biased region" description="Pro residues" evidence="1">
    <location>
        <begin position="45"/>
        <end position="57"/>
    </location>
</feature>
<protein>
    <recommendedName>
        <fullName evidence="2">DUF4283 domain-containing protein</fullName>
    </recommendedName>
</protein>
<proteinExistence type="predicted"/>
<evidence type="ECO:0000259" key="2">
    <source>
        <dbReference type="Pfam" id="PF14111"/>
    </source>
</evidence>
<accession>A0AAW2RGL5</accession>
<evidence type="ECO:0000313" key="3">
    <source>
        <dbReference type="EMBL" id="KAL0379090.1"/>
    </source>
</evidence>
<evidence type="ECO:0000256" key="1">
    <source>
        <dbReference type="SAM" id="MobiDB-lite"/>
    </source>
</evidence>
<organism evidence="3">
    <name type="scientific">Sesamum radiatum</name>
    <name type="common">Black benniseed</name>
    <dbReference type="NCBI Taxonomy" id="300843"/>
    <lineage>
        <taxon>Eukaryota</taxon>
        <taxon>Viridiplantae</taxon>
        <taxon>Streptophyta</taxon>
        <taxon>Embryophyta</taxon>
        <taxon>Tracheophyta</taxon>
        <taxon>Spermatophyta</taxon>
        <taxon>Magnoliopsida</taxon>
        <taxon>eudicotyledons</taxon>
        <taxon>Gunneridae</taxon>
        <taxon>Pentapetalae</taxon>
        <taxon>asterids</taxon>
        <taxon>lamiids</taxon>
        <taxon>Lamiales</taxon>
        <taxon>Pedaliaceae</taxon>
        <taxon>Sesamum</taxon>
    </lineage>
</organism>
<reference evidence="3" key="2">
    <citation type="journal article" date="2024" name="Plant">
        <title>Genomic evolution and insights into agronomic trait innovations of Sesamum species.</title>
        <authorList>
            <person name="Miao H."/>
            <person name="Wang L."/>
            <person name="Qu L."/>
            <person name="Liu H."/>
            <person name="Sun Y."/>
            <person name="Le M."/>
            <person name="Wang Q."/>
            <person name="Wei S."/>
            <person name="Zheng Y."/>
            <person name="Lin W."/>
            <person name="Duan Y."/>
            <person name="Cao H."/>
            <person name="Xiong S."/>
            <person name="Wang X."/>
            <person name="Wei L."/>
            <person name="Li C."/>
            <person name="Ma Q."/>
            <person name="Ju M."/>
            <person name="Zhao R."/>
            <person name="Li G."/>
            <person name="Mu C."/>
            <person name="Tian Q."/>
            <person name="Mei H."/>
            <person name="Zhang T."/>
            <person name="Gao T."/>
            <person name="Zhang H."/>
        </authorList>
    </citation>
    <scope>NUCLEOTIDE SEQUENCE</scope>
    <source>
        <strain evidence="3">G02</strain>
    </source>
</reference>
<dbReference type="AlphaFoldDB" id="A0AAW2RGL5"/>
<feature type="region of interest" description="Disordered" evidence="1">
    <location>
        <begin position="40"/>
        <end position="92"/>
    </location>
</feature>
<dbReference type="PANTHER" id="PTHR31286">
    <property type="entry name" value="GLYCINE-RICH CELL WALL STRUCTURAL PROTEIN 1.8-LIKE"/>
    <property type="match status" value="1"/>
</dbReference>
<sequence>MRRLILMVPAVAHDAVPLLVAPPPHTRTALLLENSKPLLLEAPPSADPPCMAPPNPNPTKDMAAPRVSCDGAMSPLGAGSSTAHHSPNDGVGNPPPMRPEIFIGEVSLRPYPSNTSPENKFADTFNNSTCCTLRYIPPERQNREIVVQRTIDMVHASSRKWEATTVGYFLGRKPPLHHVQAYSRSIWSSVRDVISTTNGFFFIMFKSSVAMDEVIDGGLWLFQGQPLVLQRWEPGMALRKHSHTQVSVWIKLRHLPVEFWMEDGLSTIASGIERPLYPDVITKVCTRLDFAHVCIMLEYNSTLPKHVVVMVPRDDGNEALCRVDVEYEWIPAKCVLCCSLGHSTAQCLTTKKSTKPSVKVYVQKPVDPVHMPNEPVPPHPQAHVAPLGKIPSTQNVYPRDEGKRFGSDKGKDIVIYNPFSVLSLCDDASCSDRGPYVRSPALAPT</sequence>
<dbReference type="InterPro" id="IPR025558">
    <property type="entry name" value="DUF4283"/>
</dbReference>
<comment type="caution">
    <text evidence="3">The sequence shown here is derived from an EMBL/GenBank/DDBJ whole genome shotgun (WGS) entry which is preliminary data.</text>
</comment>
<dbReference type="EMBL" id="JACGWJ010000013">
    <property type="protein sequence ID" value="KAL0379090.1"/>
    <property type="molecule type" value="Genomic_DNA"/>
</dbReference>
<reference evidence="3" key="1">
    <citation type="submission" date="2020-06" db="EMBL/GenBank/DDBJ databases">
        <authorList>
            <person name="Li T."/>
            <person name="Hu X."/>
            <person name="Zhang T."/>
            <person name="Song X."/>
            <person name="Zhang H."/>
            <person name="Dai N."/>
            <person name="Sheng W."/>
            <person name="Hou X."/>
            <person name="Wei L."/>
        </authorList>
    </citation>
    <scope>NUCLEOTIDE SEQUENCE</scope>
    <source>
        <strain evidence="3">G02</strain>
        <tissue evidence="3">Leaf</tissue>
    </source>
</reference>
<name>A0AAW2RGL5_SESRA</name>
<dbReference type="PANTHER" id="PTHR31286:SF165">
    <property type="entry name" value="DUF4283 DOMAIN-CONTAINING PROTEIN"/>
    <property type="match status" value="1"/>
</dbReference>
<gene>
    <name evidence="3" type="ORF">Sradi_3214500</name>
</gene>
<dbReference type="Pfam" id="PF14111">
    <property type="entry name" value="DUF4283"/>
    <property type="match status" value="1"/>
</dbReference>